<evidence type="ECO:0000313" key="1">
    <source>
        <dbReference type="EMBL" id="CAB1441162.1"/>
    </source>
</evidence>
<comment type="caution">
    <text evidence="1">The sequence shown here is derived from an EMBL/GenBank/DDBJ whole genome shotgun (WGS) entry which is preliminary data.</text>
</comment>
<proteinExistence type="predicted"/>
<name>A0A9N7UXA1_PLEPL</name>
<protein>
    <submittedName>
        <fullName evidence="1">Uncharacterized protein</fullName>
    </submittedName>
</protein>
<accession>A0A9N7UXA1</accession>
<evidence type="ECO:0000313" key="2">
    <source>
        <dbReference type="Proteomes" id="UP001153269"/>
    </source>
</evidence>
<dbReference type="Proteomes" id="UP001153269">
    <property type="component" value="Unassembled WGS sequence"/>
</dbReference>
<sequence>MEEAGFRTFLAASHQGAMELSLRPAGSLALVNVISDVLSLLFMLSVEPGTLGRSDVSERHPHLKLSLRPAGSYILSDVISDVLSLLLSPGAERKVNEVESMVRPWRVAGAGQRGASLPVPSLDGEG</sequence>
<reference evidence="1" key="1">
    <citation type="submission" date="2020-03" db="EMBL/GenBank/DDBJ databases">
        <authorList>
            <person name="Weist P."/>
        </authorList>
    </citation>
    <scope>NUCLEOTIDE SEQUENCE</scope>
</reference>
<dbReference type="AlphaFoldDB" id="A0A9N7UXA1"/>
<organism evidence="1 2">
    <name type="scientific">Pleuronectes platessa</name>
    <name type="common">European plaice</name>
    <dbReference type="NCBI Taxonomy" id="8262"/>
    <lineage>
        <taxon>Eukaryota</taxon>
        <taxon>Metazoa</taxon>
        <taxon>Chordata</taxon>
        <taxon>Craniata</taxon>
        <taxon>Vertebrata</taxon>
        <taxon>Euteleostomi</taxon>
        <taxon>Actinopterygii</taxon>
        <taxon>Neopterygii</taxon>
        <taxon>Teleostei</taxon>
        <taxon>Neoteleostei</taxon>
        <taxon>Acanthomorphata</taxon>
        <taxon>Carangaria</taxon>
        <taxon>Pleuronectiformes</taxon>
        <taxon>Pleuronectoidei</taxon>
        <taxon>Pleuronectidae</taxon>
        <taxon>Pleuronectes</taxon>
    </lineage>
</organism>
<keyword evidence="2" id="KW-1185">Reference proteome</keyword>
<dbReference type="EMBL" id="CADEAL010002580">
    <property type="protein sequence ID" value="CAB1441162.1"/>
    <property type="molecule type" value="Genomic_DNA"/>
</dbReference>
<gene>
    <name evidence="1" type="ORF">PLEPLA_LOCUS28947</name>
</gene>